<evidence type="ECO:0000256" key="1">
    <source>
        <dbReference type="SAM" id="MobiDB-lite"/>
    </source>
</evidence>
<name>A0ABS1WZB5_9GAMM</name>
<dbReference type="EMBL" id="JAEVLS010000003">
    <property type="protein sequence ID" value="MBM0106272.1"/>
    <property type="molecule type" value="Genomic_DNA"/>
</dbReference>
<dbReference type="RefSeq" id="WP_203168382.1">
    <property type="nucleotide sequence ID" value="NZ_JAEVLS010000003.1"/>
</dbReference>
<comment type="caution">
    <text evidence="2">The sequence shown here is derived from an EMBL/GenBank/DDBJ whole genome shotgun (WGS) entry which is preliminary data.</text>
</comment>
<evidence type="ECO:0000313" key="2">
    <source>
        <dbReference type="EMBL" id="MBM0106272.1"/>
    </source>
</evidence>
<sequence length="94" mass="10334">MASKRKNSLVANINRRKRAGKSRPKSRSSVSKDSYEQMQKGWPQASKKKAAKKKTSKKKASRTSKRGASGKTSGVTREAARTKSGGKRRAAKKK</sequence>
<gene>
    <name evidence="2" type="ORF">JM946_16180</name>
</gene>
<feature type="region of interest" description="Disordered" evidence="1">
    <location>
        <begin position="1"/>
        <end position="94"/>
    </location>
</feature>
<organism evidence="2 3">
    <name type="scientific">Steroidobacter gossypii</name>
    <dbReference type="NCBI Taxonomy" id="2805490"/>
    <lineage>
        <taxon>Bacteria</taxon>
        <taxon>Pseudomonadati</taxon>
        <taxon>Pseudomonadota</taxon>
        <taxon>Gammaproteobacteria</taxon>
        <taxon>Steroidobacterales</taxon>
        <taxon>Steroidobacteraceae</taxon>
        <taxon>Steroidobacter</taxon>
    </lineage>
</organism>
<feature type="compositionally biased region" description="Basic residues" evidence="1">
    <location>
        <begin position="46"/>
        <end position="65"/>
    </location>
</feature>
<evidence type="ECO:0000313" key="3">
    <source>
        <dbReference type="Proteomes" id="UP000661077"/>
    </source>
</evidence>
<proteinExistence type="predicted"/>
<reference evidence="2 3" key="1">
    <citation type="journal article" date="2021" name="Int. J. Syst. Evol. Microbiol.">
        <title>Steroidobacter gossypii sp. nov., isolated from soil of cotton cropping field.</title>
        <authorList>
            <person name="Huang R."/>
            <person name="Yang S."/>
            <person name="Zhen C."/>
            <person name="Liu W."/>
        </authorList>
    </citation>
    <scope>NUCLEOTIDE SEQUENCE [LARGE SCALE GENOMIC DNA]</scope>
    <source>
        <strain evidence="2 3">S1-65</strain>
    </source>
</reference>
<protein>
    <submittedName>
        <fullName evidence="2">Uncharacterized protein</fullName>
    </submittedName>
</protein>
<keyword evidence="3" id="KW-1185">Reference proteome</keyword>
<dbReference type="Proteomes" id="UP000661077">
    <property type="component" value="Unassembled WGS sequence"/>
</dbReference>
<feature type="compositionally biased region" description="Basic residues" evidence="1">
    <location>
        <begin position="14"/>
        <end position="26"/>
    </location>
</feature>
<feature type="compositionally biased region" description="Basic residues" evidence="1">
    <location>
        <begin position="84"/>
        <end position="94"/>
    </location>
</feature>
<accession>A0ABS1WZB5</accession>